<dbReference type="InterPro" id="IPR038765">
    <property type="entry name" value="Papain-like_cys_pep_sf"/>
</dbReference>
<gene>
    <name evidence="3" type="ORF">Thini_3980</name>
</gene>
<dbReference type="AlphaFoldDB" id="A0A656HMA7"/>
<name>A0A656HMA7_THINJ</name>
<feature type="domain" description="Transglutaminase-like" evidence="2">
    <location>
        <begin position="212"/>
        <end position="286"/>
    </location>
</feature>
<dbReference type="RefSeq" id="WP_002710352.1">
    <property type="nucleotide sequence ID" value="NZ_JH651384.1"/>
</dbReference>
<dbReference type="InterPro" id="IPR002931">
    <property type="entry name" value="Transglutaminase-like"/>
</dbReference>
<proteinExistence type="predicted"/>
<dbReference type="PANTHER" id="PTHR38339:SF1">
    <property type="entry name" value="TRANSGLUTAMINASE-LIKE DOMAIN-CONTAINING PROTEIN"/>
    <property type="match status" value="1"/>
</dbReference>
<feature type="signal peptide" evidence="1">
    <location>
        <begin position="1"/>
        <end position="24"/>
    </location>
</feature>
<evidence type="ECO:0000313" key="4">
    <source>
        <dbReference type="Proteomes" id="UP000005317"/>
    </source>
</evidence>
<dbReference type="SMART" id="SM00460">
    <property type="entry name" value="TGc"/>
    <property type="match status" value="1"/>
</dbReference>
<dbReference type="OrthoDB" id="9804872at2"/>
<evidence type="ECO:0000259" key="2">
    <source>
        <dbReference type="SMART" id="SM00460"/>
    </source>
</evidence>
<accession>A0A656HMA7</accession>
<sequence precursor="true">MERRTFLKSASLLALSLPMNRIWAAESSPQAAAATAFAPTPDSGWRVFELVSRLNLPTAEGVKQAWVPLPSVYADDWMRPMGNLWQGNASQMQVYTDTKYQTQMLHAVWDEKQTEAPMLEVTSRFATRDRAVDFDKPGTVPELSAAERALYTEPTELLPTDGIVRETAEKIVTGKDNDLDRARAIYDWIVENTVRDPKVEGCGIGDIRWMLETGNLKGKCADLNALYVGLARAAGLPARDVYGLRVADSRFGYHSLGKSGDVSKGQHCRAEVFLSGFGWTAVDPADVRKVMLEENKPDQLGLDDPKVVAARKTLFGGWETNWLAYNVAHDLALPGSTGKRVPFLMYPQAETANGERLNGLKPDTFSYTLTSREVAPLA</sequence>
<evidence type="ECO:0000313" key="3">
    <source>
        <dbReference type="EMBL" id="EIJ36480.1"/>
    </source>
</evidence>
<dbReference type="EMBL" id="JH651384">
    <property type="protein sequence ID" value="EIJ36480.1"/>
    <property type="molecule type" value="Genomic_DNA"/>
</dbReference>
<evidence type="ECO:0000256" key="1">
    <source>
        <dbReference type="SAM" id="SignalP"/>
    </source>
</evidence>
<keyword evidence="4" id="KW-1185">Reference proteome</keyword>
<protein>
    <submittedName>
        <fullName evidence="3">Transglutaminase domain-containing protein</fullName>
    </submittedName>
</protein>
<dbReference type="Proteomes" id="UP000005317">
    <property type="component" value="Unassembled WGS sequence"/>
</dbReference>
<reference evidence="4" key="1">
    <citation type="journal article" date="2011" name="Stand. Genomic Sci.">
        <title>Genome sequence of the filamentous, gliding Thiothrix nivea neotype strain (JP2(T)).</title>
        <authorList>
            <person name="Lapidus A."/>
            <person name="Nolan M."/>
            <person name="Lucas S."/>
            <person name="Glavina Del Rio T."/>
            <person name="Tice H."/>
            <person name="Cheng J.F."/>
            <person name="Tapia R."/>
            <person name="Han C."/>
            <person name="Goodwin L."/>
            <person name="Pitluck S."/>
            <person name="Liolios K."/>
            <person name="Pagani I."/>
            <person name="Ivanova N."/>
            <person name="Huntemann M."/>
            <person name="Mavromatis K."/>
            <person name="Mikhailova N."/>
            <person name="Pati A."/>
            <person name="Chen A."/>
            <person name="Palaniappan K."/>
            <person name="Land M."/>
            <person name="Brambilla E.M."/>
            <person name="Rohde M."/>
            <person name="Abt B."/>
            <person name="Verbarg S."/>
            <person name="Goker M."/>
            <person name="Bristow J."/>
            <person name="Eisen J.A."/>
            <person name="Markowitz V."/>
            <person name="Hugenholtz P."/>
            <person name="Kyrpides N.C."/>
            <person name="Klenk H.P."/>
            <person name="Woyke T."/>
        </authorList>
    </citation>
    <scope>NUCLEOTIDE SEQUENCE [LARGE SCALE GENOMIC DNA]</scope>
    <source>
        <strain evidence="4">ATCC 35100 / DSM 5205 / JP2</strain>
    </source>
</reference>
<dbReference type="Gene3D" id="3.10.620.30">
    <property type="match status" value="1"/>
</dbReference>
<feature type="chain" id="PRO_5024948954" evidence="1">
    <location>
        <begin position="25"/>
        <end position="378"/>
    </location>
</feature>
<dbReference type="PANTHER" id="PTHR38339">
    <property type="entry name" value="TRANSGLUTAMINASE DOMAIN PROTEIN"/>
    <property type="match status" value="1"/>
</dbReference>
<dbReference type="SUPFAM" id="SSF54001">
    <property type="entry name" value="Cysteine proteinases"/>
    <property type="match status" value="1"/>
</dbReference>
<keyword evidence="1" id="KW-0732">Signal</keyword>
<dbReference type="Pfam" id="PF01841">
    <property type="entry name" value="Transglut_core"/>
    <property type="match status" value="1"/>
</dbReference>
<organism evidence="3 4">
    <name type="scientific">Thiothrix nivea (strain ATCC 35100 / DSM 5205 / JP2)</name>
    <dbReference type="NCBI Taxonomy" id="870187"/>
    <lineage>
        <taxon>Bacteria</taxon>
        <taxon>Pseudomonadati</taxon>
        <taxon>Pseudomonadota</taxon>
        <taxon>Gammaproteobacteria</taxon>
        <taxon>Thiotrichales</taxon>
        <taxon>Thiotrichaceae</taxon>
        <taxon>Thiothrix</taxon>
    </lineage>
</organism>